<protein>
    <submittedName>
        <fullName evidence="2">ABC transporter permease</fullName>
    </submittedName>
</protein>
<evidence type="ECO:0000313" key="5">
    <source>
        <dbReference type="Proteomes" id="UP000826616"/>
    </source>
</evidence>
<dbReference type="EMBL" id="CP080764">
    <property type="protein sequence ID" value="QYY44103.1"/>
    <property type="molecule type" value="Genomic_DNA"/>
</dbReference>
<evidence type="ECO:0000313" key="4">
    <source>
        <dbReference type="Proteomes" id="UP000198956"/>
    </source>
</evidence>
<keyword evidence="5" id="KW-1185">Reference proteome</keyword>
<reference evidence="3 4" key="1">
    <citation type="submission" date="2016-10" db="EMBL/GenBank/DDBJ databases">
        <authorList>
            <person name="de Groot N.N."/>
        </authorList>
    </citation>
    <scope>NUCLEOTIDE SEQUENCE [LARGE SCALE GENOMIC DNA]</scope>
    <source>
        <strain evidence="3 4">L 420-91</strain>
    </source>
</reference>
<evidence type="ECO:0000313" key="3">
    <source>
        <dbReference type="EMBL" id="SDG82349.1"/>
    </source>
</evidence>
<dbReference type="AlphaFoldDB" id="A0A1G7XDR8"/>
<name>A0A1G7XDR8_ANETH</name>
<dbReference type="Proteomes" id="UP000198956">
    <property type="component" value="Unassembled WGS sequence"/>
</dbReference>
<organism evidence="3 4">
    <name type="scientific">Aneurinibacillus thermoaerophilus</name>
    <dbReference type="NCBI Taxonomy" id="143495"/>
    <lineage>
        <taxon>Bacteria</taxon>
        <taxon>Bacillati</taxon>
        <taxon>Bacillota</taxon>
        <taxon>Bacilli</taxon>
        <taxon>Bacillales</taxon>
        <taxon>Paenibacillaceae</taxon>
        <taxon>Aneurinibacillus group</taxon>
        <taxon>Aneurinibacillus</taxon>
    </lineage>
</organism>
<keyword evidence="1" id="KW-0472">Membrane</keyword>
<feature type="transmembrane region" description="Helical" evidence="1">
    <location>
        <begin position="181"/>
        <end position="210"/>
    </location>
</feature>
<dbReference type="GeneID" id="97141301"/>
<proteinExistence type="predicted"/>
<reference evidence="2 5" key="2">
    <citation type="submission" date="2021-08" db="EMBL/GenBank/DDBJ databases">
        <title>Complete genome sequence of the strain Aneurinibacillus thermoaerophilus CCM 8960.</title>
        <authorList>
            <person name="Musilova J."/>
            <person name="Kourilova X."/>
            <person name="Pernicova I."/>
            <person name="Bezdicek M."/>
            <person name="Lengerova M."/>
            <person name="Obruca S."/>
            <person name="Sedlar K."/>
        </authorList>
    </citation>
    <scope>NUCLEOTIDE SEQUENCE [LARGE SCALE GENOMIC DNA]</scope>
    <source>
        <strain evidence="2 5">CCM 8960</strain>
    </source>
</reference>
<feature type="transmembrane region" description="Helical" evidence="1">
    <location>
        <begin position="12"/>
        <end position="31"/>
    </location>
</feature>
<dbReference type="Proteomes" id="UP000826616">
    <property type="component" value="Chromosome"/>
</dbReference>
<evidence type="ECO:0000313" key="2">
    <source>
        <dbReference type="EMBL" id="QYY44103.1"/>
    </source>
</evidence>
<sequence length="270" mass="31362">MGILIWQELYKIWNNKIVWLMIGLFASIYLFTTHTYYTWHSMMAWDRIADFSYSSGSIFEGILILLALSTSFSQEYQLKTDSIILSSKYGRNKLVTAKILASLSFITVLVLGFWILNITFNILMVGDIGWNLPIQSLQKYSSSPYAISIWQYCMIQIATNWLGCVAFGLFVLWLSVINRSYLVVFFVAGVVFATPFFIRNISHFSIIWIIKNASMTEFMRVENIFDSQRTVNWSEITIPLPYPIFYAYILALTIIFVGAIYRCFKTRQVR</sequence>
<evidence type="ECO:0000256" key="1">
    <source>
        <dbReference type="SAM" id="Phobius"/>
    </source>
</evidence>
<feature type="transmembrane region" description="Helical" evidence="1">
    <location>
        <begin position="244"/>
        <end position="264"/>
    </location>
</feature>
<dbReference type="OrthoDB" id="2677936at2"/>
<feature type="transmembrane region" description="Helical" evidence="1">
    <location>
        <begin position="51"/>
        <end position="73"/>
    </location>
</feature>
<feature type="transmembrane region" description="Helical" evidence="1">
    <location>
        <begin position="94"/>
        <end position="116"/>
    </location>
</feature>
<accession>A0A1G7XDR8</accession>
<dbReference type="PANTHER" id="PTHR37305:SF1">
    <property type="entry name" value="MEMBRANE PROTEIN"/>
    <property type="match status" value="1"/>
</dbReference>
<dbReference type="RefSeq" id="WP_057899060.1">
    <property type="nucleotide sequence ID" value="NZ_CP080764.1"/>
</dbReference>
<keyword evidence="1" id="KW-0812">Transmembrane</keyword>
<dbReference type="PANTHER" id="PTHR37305">
    <property type="entry name" value="INTEGRAL MEMBRANE PROTEIN-RELATED"/>
    <property type="match status" value="1"/>
</dbReference>
<gene>
    <name evidence="2" type="ORF">K3F53_07960</name>
    <name evidence="3" type="ORF">SAMN04489735_1003162</name>
</gene>
<feature type="transmembrane region" description="Helical" evidence="1">
    <location>
        <begin position="149"/>
        <end position="174"/>
    </location>
</feature>
<dbReference type="EMBL" id="FNDE01000003">
    <property type="protein sequence ID" value="SDG82349.1"/>
    <property type="molecule type" value="Genomic_DNA"/>
</dbReference>
<keyword evidence="1" id="KW-1133">Transmembrane helix</keyword>